<sequence length="163" mass="18023">MNNIGKGLLIALAITWSSLAFSVQDGEHAAASTPVEETAPATAESETVVKVDENALPSGIGWQLIRKVEMGNSGKFVNMVLIEKGRQADKTIYSSAIHKLCANEKEFCRIRFWVQKYFIPEKASLTLEQQKSQQADHLFNRAAGIHRTLWACTIDPTSESCIQ</sequence>
<keyword evidence="3" id="KW-1185">Reference proteome</keyword>
<dbReference type="RefSeq" id="WP_011633661.1">
    <property type="nucleotide sequence ID" value="NZ_FNYF01000010.1"/>
</dbReference>
<evidence type="ECO:0000313" key="2">
    <source>
        <dbReference type="EMBL" id="PXV81134.1"/>
    </source>
</evidence>
<protein>
    <submittedName>
        <fullName evidence="2">Uncharacterized protein</fullName>
    </submittedName>
</protein>
<gene>
    <name evidence="2" type="ORF">C8R14_11210</name>
</gene>
<dbReference type="EMBL" id="QICQ01000012">
    <property type="protein sequence ID" value="PXV81134.1"/>
    <property type="molecule type" value="Genomic_DNA"/>
</dbReference>
<evidence type="ECO:0000256" key="1">
    <source>
        <dbReference type="SAM" id="SignalP"/>
    </source>
</evidence>
<comment type="caution">
    <text evidence="2">The sequence shown here is derived from an EMBL/GenBank/DDBJ whole genome shotgun (WGS) entry which is preliminary data.</text>
</comment>
<proteinExistence type="predicted"/>
<feature type="chain" id="PRO_5045462098" evidence="1">
    <location>
        <begin position="23"/>
        <end position="163"/>
    </location>
</feature>
<feature type="signal peptide" evidence="1">
    <location>
        <begin position="1"/>
        <end position="22"/>
    </location>
</feature>
<dbReference type="Proteomes" id="UP000247780">
    <property type="component" value="Unassembled WGS sequence"/>
</dbReference>
<accession>A0ABX5MCH8</accession>
<organism evidence="2 3">
    <name type="scientific">Nitrosomonas eutropha</name>
    <dbReference type="NCBI Taxonomy" id="916"/>
    <lineage>
        <taxon>Bacteria</taxon>
        <taxon>Pseudomonadati</taxon>
        <taxon>Pseudomonadota</taxon>
        <taxon>Betaproteobacteria</taxon>
        <taxon>Nitrosomonadales</taxon>
        <taxon>Nitrosomonadaceae</taxon>
        <taxon>Nitrosomonas</taxon>
    </lineage>
</organism>
<keyword evidence="1" id="KW-0732">Signal</keyword>
<evidence type="ECO:0000313" key="3">
    <source>
        <dbReference type="Proteomes" id="UP000247780"/>
    </source>
</evidence>
<reference evidence="2 3" key="1">
    <citation type="submission" date="2018-04" db="EMBL/GenBank/DDBJ databases">
        <title>Active sludge and wastewater microbial communities from Klosterneuburg, Austria.</title>
        <authorList>
            <person name="Wagner M."/>
        </authorList>
    </citation>
    <scope>NUCLEOTIDE SEQUENCE [LARGE SCALE GENOMIC DNA]</scope>
    <source>
        <strain evidence="2 3">Nm 57</strain>
    </source>
</reference>
<name>A0ABX5MCH8_9PROT</name>